<name>A0A7W2IUD3_9VIBR</name>
<organism evidence="2 3">
    <name type="scientific">Vibrio marinisediminis</name>
    <dbReference type="NCBI Taxonomy" id="2758441"/>
    <lineage>
        <taxon>Bacteria</taxon>
        <taxon>Pseudomonadati</taxon>
        <taxon>Pseudomonadota</taxon>
        <taxon>Gammaproteobacteria</taxon>
        <taxon>Vibrionales</taxon>
        <taxon>Vibrionaceae</taxon>
        <taxon>Vibrio</taxon>
    </lineage>
</organism>
<dbReference type="AlphaFoldDB" id="A0A7W2IUD3"/>
<dbReference type="EMBL" id="JACFYF010000007">
    <property type="protein sequence ID" value="MBA5763269.1"/>
    <property type="molecule type" value="Genomic_DNA"/>
</dbReference>
<feature type="transmembrane region" description="Helical" evidence="1">
    <location>
        <begin position="20"/>
        <end position="42"/>
    </location>
</feature>
<reference evidence="2 3" key="1">
    <citation type="submission" date="2020-07" db="EMBL/GenBank/DDBJ databases">
        <title>Vibrio marinisediminis sp. nov., isolated from marine sediment.</title>
        <authorList>
            <person name="Ji X."/>
        </authorList>
    </citation>
    <scope>NUCLEOTIDE SEQUENCE [LARGE SCALE GENOMIC DNA]</scope>
    <source>
        <strain evidence="2 3">404</strain>
    </source>
</reference>
<protein>
    <submittedName>
        <fullName evidence="2">DUF1097 domain-containing protein</fullName>
    </submittedName>
</protein>
<feature type="transmembrane region" description="Helical" evidence="1">
    <location>
        <begin position="122"/>
        <end position="137"/>
    </location>
</feature>
<keyword evidence="1" id="KW-0812">Transmembrane</keyword>
<dbReference type="RefSeq" id="WP_182109282.1">
    <property type="nucleotide sequence ID" value="NZ_JACFYF010000007.1"/>
</dbReference>
<feature type="transmembrane region" description="Helical" evidence="1">
    <location>
        <begin position="49"/>
        <end position="67"/>
    </location>
</feature>
<evidence type="ECO:0000313" key="2">
    <source>
        <dbReference type="EMBL" id="MBA5763269.1"/>
    </source>
</evidence>
<evidence type="ECO:0000256" key="1">
    <source>
        <dbReference type="SAM" id="Phobius"/>
    </source>
</evidence>
<keyword evidence="1" id="KW-0472">Membrane</keyword>
<keyword evidence="1" id="KW-1133">Transmembrane helix</keyword>
<dbReference type="Proteomes" id="UP000571701">
    <property type="component" value="Unassembled WGS sequence"/>
</dbReference>
<sequence length="157" mass="16853">MSALVAISVTTAILSAVWGWVAICFGLLAWAGFLGCTSYFAAPYEGAKGLLISLITNLSGVFWALMIMKGGEYISLDIMAYVLTGVVTLFMCLQAKQSWLAYIPGTFIGSCATFAANGDWKIVVPSLVLGGLFGYTMKRSGLWLHSRFNKIDESAIA</sequence>
<keyword evidence="3" id="KW-1185">Reference proteome</keyword>
<gene>
    <name evidence="2" type="ORF">H2O73_12975</name>
</gene>
<accession>A0A7W2IUD3</accession>
<evidence type="ECO:0000313" key="3">
    <source>
        <dbReference type="Proteomes" id="UP000571701"/>
    </source>
</evidence>
<comment type="caution">
    <text evidence="2">The sequence shown here is derived from an EMBL/GenBank/DDBJ whole genome shotgun (WGS) entry which is preliminary data.</text>
</comment>
<dbReference type="Pfam" id="PF06496">
    <property type="entry name" value="DUF1097"/>
    <property type="match status" value="1"/>
</dbReference>
<proteinExistence type="predicted"/>
<dbReference type="InterPro" id="IPR009476">
    <property type="entry name" value="DUF1097"/>
</dbReference>
<feature type="transmembrane region" description="Helical" evidence="1">
    <location>
        <begin position="73"/>
        <end position="92"/>
    </location>
</feature>